<proteinExistence type="predicted"/>
<reference evidence="1" key="1">
    <citation type="submission" date="2021-02" db="EMBL/GenBank/DDBJ databases">
        <authorList>
            <person name="Nowell W R."/>
        </authorList>
    </citation>
    <scope>NUCLEOTIDE SEQUENCE</scope>
</reference>
<dbReference type="EMBL" id="CAJOBR010039263">
    <property type="protein sequence ID" value="CAF5021810.1"/>
    <property type="molecule type" value="Genomic_DNA"/>
</dbReference>
<protein>
    <submittedName>
        <fullName evidence="1">Uncharacterized protein</fullName>
    </submittedName>
</protein>
<gene>
    <name evidence="1" type="ORF">QYT958_LOCUS40005</name>
</gene>
<evidence type="ECO:0000313" key="2">
    <source>
        <dbReference type="Proteomes" id="UP000663848"/>
    </source>
</evidence>
<comment type="caution">
    <text evidence="1">The sequence shown here is derived from an EMBL/GenBank/DDBJ whole genome shotgun (WGS) entry which is preliminary data.</text>
</comment>
<dbReference type="AlphaFoldDB" id="A0A822B2Z3"/>
<evidence type="ECO:0000313" key="1">
    <source>
        <dbReference type="EMBL" id="CAF5021810.1"/>
    </source>
</evidence>
<feature type="non-terminal residue" evidence="1">
    <location>
        <position position="96"/>
    </location>
</feature>
<organism evidence="1 2">
    <name type="scientific">Rotaria socialis</name>
    <dbReference type="NCBI Taxonomy" id="392032"/>
    <lineage>
        <taxon>Eukaryota</taxon>
        <taxon>Metazoa</taxon>
        <taxon>Spiralia</taxon>
        <taxon>Gnathifera</taxon>
        <taxon>Rotifera</taxon>
        <taxon>Eurotatoria</taxon>
        <taxon>Bdelloidea</taxon>
        <taxon>Philodinida</taxon>
        <taxon>Philodinidae</taxon>
        <taxon>Rotaria</taxon>
    </lineage>
</organism>
<accession>A0A822B2Z3</accession>
<sequence>MTCLRNCSSSTYTPLSTRMTSTDCDSNTLIQSWAGERYDTLSLPLTTSITIGFPSNAWLSALYIGGDGPWSIVNRLNLAPRPDGFINTSPVTNTLP</sequence>
<name>A0A822B2Z3_9BILA</name>
<dbReference type="Proteomes" id="UP000663848">
    <property type="component" value="Unassembled WGS sequence"/>
</dbReference>